<dbReference type="SMART" id="SM00112">
    <property type="entry name" value="CA"/>
    <property type="match status" value="6"/>
</dbReference>
<evidence type="ECO:0000256" key="2">
    <source>
        <dbReference type="ARBA" id="ARBA00022475"/>
    </source>
</evidence>
<evidence type="ECO:0000256" key="12">
    <source>
        <dbReference type="SAM" id="MobiDB-lite"/>
    </source>
</evidence>
<dbReference type="PROSITE" id="PS00232">
    <property type="entry name" value="CADHERIN_1"/>
    <property type="match status" value="3"/>
</dbReference>
<feature type="domain" description="Cadherin" evidence="14">
    <location>
        <begin position="7"/>
        <end position="115"/>
    </location>
</feature>
<dbReference type="AlphaFoldDB" id="A0AAY4ASE9"/>
<accession>A0AAY4ASE9</accession>
<feature type="domain" description="Cadherin" evidence="14">
    <location>
        <begin position="559"/>
        <end position="663"/>
    </location>
</feature>
<dbReference type="PRINTS" id="PR00205">
    <property type="entry name" value="CADHERIN"/>
</dbReference>
<feature type="domain" description="Cadherin" evidence="14">
    <location>
        <begin position="344"/>
        <end position="443"/>
    </location>
</feature>
<dbReference type="InterPro" id="IPR002126">
    <property type="entry name" value="Cadherin-like_dom"/>
</dbReference>
<feature type="compositionally biased region" description="Polar residues" evidence="12">
    <location>
        <begin position="742"/>
        <end position="761"/>
    </location>
</feature>
<keyword evidence="6 11" id="KW-0106">Calcium</keyword>
<dbReference type="Ensembl" id="ENSDCDT00010011794.1">
    <property type="protein sequence ID" value="ENSDCDP00010011270.1"/>
    <property type="gene ID" value="ENSDCDG00010004993.1"/>
</dbReference>
<keyword evidence="9 13" id="KW-0472">Membrane</keyword>
<dbReference type="PANTHER" id="PTHR24028:SF244">
    <property type="entry name" value="PARAXIAL PROTOCADHERIN"/>
    <property type="match status" value="1"/>
</dbReference>
<evidence type="ECO:0000256" key="11">
    <source>
        <dbReference type="PROSITE-ProRule" id="PRU00043"/>
    </source>
</evidence>
<sequence length="921" mass="99675">TWVFWFTTFTFTYSTHEEESPGTFIGNLSEDLNLDPAEDPDTSFRFMQETNSSLIGMGRRDGLLTVARRIDRETLCGRATRCLVAFDVVVFSKDKFHLVHVEVSVRDVNDHAPEFPRNVTRLDVPEDVAVGTRFPLDAALDPDVEDNHVQTYRVSRNSHFGIEVRSRADGSRFAELVLVRRLDREAQDEYALRVTASDGGTPPRSGSLAVHVAVVDVNDNSPVFEHDVLRVEVHEDAPVGFLLVTVRASDPDRGDNGQVRYDFAAECGQEVRDTFHVDPDTGAITLKSLVDFESRTSYELDVQAYDLGPNSVPSTCKVVVDVVDVNDNAPEISIKPMTWTSDGTARITETAAVESFVALISTSDRDSGANGYVRVSLSGHDHFRLQQAYGDAFMVVTAAALDREKVAEYHLTVVAEDLGSPPFRTARQYTIRVGDDNDNPPLFSKPAYDVSVMENKPPGSYIATVVARDPDEGVNGQVTYELVDADVAGAPLSSLVTVDATSGSLYAVGTFNYEAVKQIDVTIRAADGGTPQRSSVAVVRVKVVDQNDNAPFMVHPVLANGSADVPVPLGAPAGYLALALRARDADEGVNAELNFRILADRREAFTINRVTGEMALKSALSGDYGDIIYVRVAVTDNGRSPLSCEATLRFVITDMGLSGEPLAVAPESEGVAAEESDVDTSLVVIALLGAGCGLLLVAIVGVASSHRRCRGEQPVAGGLVKKSPLSNRSVSSAESDSDTSEQHSTVTEQLSDGSTDQTSVKDSGKGDSDFNDSDSDVSGGAGQKVTEHSQLRTQSKFPVAILFTGHTCKFDSTLINMSLISDVFYPGPMDRRGQIYKMAAHASSSRAPSSSYSITFSKSPACGQMQNNPPRPSWRNFSYSTMAPKAVDPHRHHLPHRSGTLRPSFYKTITIYNKPSTPTIA</sequence>
<dbReference type="FunFam" id="2.60.40.60:FF:000003">
    <property type="entry name" value="Protocadherin alpha 2"/>
    <property type="match status" value="1"/>
</dbReference>
<dbReference type="FunFam" id="2.60.40.60:FF:000001">
    <property type="entry name" value="Protocadherin alpha 2"/>
    <property type="match status" value="1"/>
</dbReference>
<evidence type="ECO:0000256" key="3">
    <source>
        <dbReference type="ARBA" id="ARBA00022692"/>
    </source>
</evidence>
<evidence type="ECO:0000256" key="5">
    <source>
        <dbReference type="ARBA" id="ARBA00022737"/>
    </source>
</evidence>
<evidence type="ECO:0000259" key="14">
    <source>
        <dbReference type="PROSITE" id="PS50268"/>
    </source>
</evidence>
<dbReference type="PROSITE" id="PS50268">
    <property type="entry name" value="CADHERIN_2"/>
    <property type="match status" value="6"/>
</dbReference>
<dbReference type="FunFam" id="2.60.40.60:FF:000007">
    <property type="entry name" value="Protocadherin alpha 2"/>
    <property type="match status" value="1"/>
</dbReference>
<keyword evidence="16" id="KW-1185">Reference proteome</keyword>
<comment type="subcellular location">
    <subcellularLocation>
        <location evidence="1">Cell membrane</location>
        <topology evidence="1">Single-pass type I membrane protein</topology>
    </subcellularLocation>
</comment>
<evidence type="ECO:0000256" key="8">
    <source>
        <dbReference type="ARBA" id="ARBA00022989"/>
    </source>
</evidence>
<dbReference type="GO" id="GO:0007156">
    <property type="term" value="P:homophilic cell adhesion via plasma membrane adhesion molecules"/>
    <property type="evidence" value="ECO:0007669"/>
    <property type="project" value="InterPro"/>
</dbReference>
<keyword evidence="5" id="KW-0677">Repeat</keyword>
<feature type="region of interest" description="Disordered" evidence="12">
    <location>
        <begin position="715"/>
        <end position="790"/>
    </location>
</feature>
<proteinExistence type="predicted"/>
<feature type="transmembrane region" description="Helical" evidence="13">
    <location>
        <begin position="682"/>
        <end position="703"/>
    </location>
</feature>
<keyword evidence="4" id="KW-0732">Signal</keyword>
<dbReference type="Gene3D" id="2.60.40.60">
    <property type="entry name" value="Cadherins"/>
    <property type="match status" value="6"/>
</dbReference>
<dbReference type="GO" id="GO:0005509">
    <property type="term" value="F:calcium ion binding"/>
    <property type="evidence" value="ECO:0007669"/>
    <property type="project" value="UniProtKB-UniRule"/>
</dbReference>
<keyword evidence="7" id="KW-0130">Cell adhesion</keyword>
<dbReference type="InterPro" id="IPR050174">
    <property type="entry name" value="Protocadherin/Cadherin-CA"/>
</dbReference>
<feature type="domain" description="Cadherin" evidence="14">
    <location>
        <begin position="225"/>
        <end position="332"/>
    </location>
</feature>
<evidence type="ECO:0000256" key="4">
    <source>
        <dbReference type="ARBA" id="ARBA00022729"/>
    </source>
</evidence>
<dbReference type="FunFam" id="2.60.40.60:FF:000120">
    <property type="entry name" value="Protocadherin 8"/>
    <property type="match status" value="1"/>
</dbReference>
<keyword evidence="10" id="KW-0325">Glycoprotein</keyword>
<dbReference type="InterPro" id="IPR013164">
    <property type="entry name" value="Cadherin_N"/>
</dbReference>
<keyword evidence="3 13" id="KW-0812">Transmembrane</keyword>
<dbReference type="GeneTree" id="ENSGT00940000165888"/>
<feature type="domain" description="Cadherin" evidence="14">
    <location>
        <begin position="444"/>
        <end position="553"/>
    </location>
</feature>
<reference evidence="15 16" key="1">
    <citation type="submission" date="2020-06" db="EMBL/GenBank/DDBJ databases">
        <authorList>
            <consortium name="Wellcome Sanger Institute Data Sharing"/>
        </authorList>
    </citation>
    <scope>NUCLEOTIDE SEQUENCE [LARGE SCALE GENOMIC DNA]</scope>
</reference>
<evidence type="ECO:0000256" key="6">
    <source>
        <dbReference type="ARBA" id="ARBA00022837"/>
    </source>
</evidence>
<dbReference type="Pfam" id="PF08266">
    <property type="entry name" value="Cadherin_2"/>
    <property type="match status" value="1"/>
</dbReference>
<keyword evidence="8 13" id="KW-1133">Transmembrane helix</keyword>
<evidence type="ECO:0000256" key="1">
    <source>
        <dbReference type="ARBA" id="ARBA00004251"/>
    </source>
</evidence>
<organism evidence="15 16">
    <name type="scientific">Denticeps clupeoides</name>
    <name type="common">denticle herring</name>
    <dbReference type="NCBI Taxonomy" id="299321"/>
    <lineage>
        <taxon>Eukaryota</taxon>
        <taxon>Metazoa</taxon>
        <taxon>Chordata</taxon>
        <taxon>Craniata</taxon>
        <taxon>Vertebrata</taxon>
        <taxon>Euteleostomi</taxon>
        <taxon>Actinopterygii</taxon>
        <taxon>Neopterygii</taxon>
        <taxon>Teleostei</taxon>
        <taxon>Clupei</taxon>
        <taxon>Clupeiformes</taxon>
        <taxon>Denticipitoidei</taxon>
        <taxon>Denticipitidae</taxon>
        <taxon>Denticeps</taxon>
    </lineage>
</organism>
<dbReference type="InterPro" id="IPR015919">
    <property type="entry name" value="Cadherin-like_sf"/>
</dbReference>
<dbReference type="PANTHER" id="PTHR24028">
    <property type="entry name" value="CADHERIN-87A"/>
    <property type="match status" value="1"/>
</dbReference>
<evidence type="ECO:0000256" key="9">
    <source>
        <dbReference type="ARBA" id="ARBA00023136"/>
    </source>
</evidence>
<name>A0AAY4ASE9_9TELE</name>
<dbReference type="Pfam" id="PF00028">
    <property type="entry name" value="Cadherin"/>
    <property type="match status" value="5"/>
</dbReference>
<dbReference type="InterPro" id="IPR020894">
    <property type="entry name" value="Cadherin_CS"/>
</dbReference>
<evidence type="ECO:0000313" key="16">
    <source>
        <dbReference type="Proteomes" id="UP000694580"/>
    </source>
</evidence>
<protein>
    <recommendedName>
        <fullName evidence="14">Cadherin domain-containing protein</fullName>
    </recommendedName>
</protein>
<reference evidence="15" key="3">
    <citation type="submission" date="2025-09" db="UniProtKB">
        <authorList>
            <consortium name="Ensembl"/>
        </authorList>
    </citation>
    <scope>IDENTIFICATION</scope>
</reference>
<dbReference type="GO" id="GO:0009653">
    <property type="term" value="P:anatomical structure morphogenesis"/>
    <property type="evidence" value="ECO:0007669"/>
    <property type="project" value="UniProtKB-ARBA"/>
</dbReference>
<feature type="domain" description="Cadherin" evidence="14">
    <location>
        <begin position="116"/>
        <end position="224"/>
    </location>
</feature>
<keyword evidence="2" id="KW-1003">Cell membrane</keyword>
<reference evidence="15" key="2">
    <citation type="submission" date="2025-08" db="UniProtKB">
        <authorList>
            <consortium name="Ensembl"/>
        </authorList>
    </citation>
    <scope>IDENTIFICATION</scope>
</reference>
<dbReference type="GO" id="GO:0005886">
    <property type="term" value="C:plasma membrane"/>
    <property type="evidence" value="ECO:0007669"/>
    <property type="project" value="UniProtKB-SubCell"/>
</dbReference>
<dbReference type="Proteomes" id="UP000694580">
    <property type="component" value="Chromosome 5"/>
</dbReference>
<dbReference type="FunFam" id="2.60.40.60:FF:000002">
    <property type="entry name" value="Protocadherin alpha 2"/>
    <property type="match status" value="1"/>
</dbReference>
<dbReference type="SUPFAM" id="SSF49313">
    <property type="entry name" value="Cadherin-like"/>
    <property type="match status" value="6"/>
</dbReference>
<evidence type="ECO:0000256" key="10">
    <source>
        <dbReference type="ARBA" id="ARBA00023180"/>
    </source>
</evidence>
<evidence type="ECO:0000256" key="13">
    <source>
        <dbReference type="SAM" id="Phobius"/>
    </source>
</evidence>
<evidence type="ECO:0000256" key="7">
    <source>
        <dbReference type="ARBA" id="ARBA00022889"/>
    </source>
</evidence>
<dbReference type="CDD" id="cd11304">
    <property type="entry name" value="Cadherin_repeat"/>
    <property type="match status" value="6"/>
</dbReference>
<evidence type="ECO:0000313" key="15">
    <source>
        <dbReference type="Ensembl" id="ENSDCDP00010011270.1"/>
    </source>
</evidence>